<comment type="similarity">
    <text evidence="1">Belongs to the membrane fusion protein (MFP) (TC 8.A.1) family.</text>
</comment>
<name>A0ABQ5X9Q9_9GAMM</name>
<dbReference type="Gene3D" id="1.10.287.470">
    <property type="entry name" value="Helix hairpin bin"/>
    <property type="match status" value="1"/>
</dbReference>
<dbReference type="NCBIfam" id="TIGR01730">
    <property type="entry name" value="RND_mfp"/>
    <property type="match status" value="1"/>
</dbReference>
<evidence type="ECO:0000259" key="2">
    <source>
        <dbReference type="Pfam" id="PF25917"/>
    </source>
</evidence>
<sequence length="305" mass="32800">MKSNYLLPSLAVLGFAVTIAAVVLGNPWQPSAPATPMPQPRIPYAAYVAGAGVIEARLENIPIGTPVAGIVTAIDVRWGDRVQVGDRLFEIDDRALQAQLLPATAKVREAEAQWAQATRQLALAQSVPDPRAVSGEDMSRRRGNAAVAKAALDSARADLERIRKELDLHSVHALAAGTVLQINIHPGEYASSGMPLMLLGDNTRLHVRANIDQNDAWRVHAGSAATAFVRGNPNIVIPLRFERIEPTVIPRAVVTGDSTERVDTRVLQVIYSFDPAKLPVYVGQLVDVYIEAPPEQSGGKATPRS</sequence>
<dbReference type="SUPFAM" id="SSF111369">
    <property type="entry name" value="HlyD-like secretion proteins"/>
    <property type="match status" value="1"/>
</dbReference>
<gene>
    <name evidence="3" type="ORF">GCM10007898_09470</name>
</gene>
<proteinExistence type="inferred from homology"/>
<comment type="caution">
    <text evidence="3">The sequence shown here is derived from an EMBL/GenBank/DDBJ whole genome shotgun (WGS) entry which is preliminary data.</text>
</comment>
<organism evidence="3 4">
    <name type="scientific">Dyella flagellata</name>
    <dbReference type="NCBI Taxonomy" id="1867833"/>
    <lineage>
        <taxon>Bacteria</taxon>
        <taxon>Pseudomonadati</taxon>
        <taxon>Pseudomonadota</taxon>
        <taxon>Gammaproteobacteria</taxon>
        <taxon>Lysobacterales</taxon>
        <taxon>Rhodanobacteraceae</taxon>
        <taxon>Dyella</taxon>
    </lineage>
</organism>
<dbReference type="PANTHER" id="PTHR30469:SF15">
    <property type="entry name" value="HLYD FAMILY OF SECRETION PROTEINS"/>
    <property type="match status" value="1"/>
</dbReference>
<evidence type="ECO:0000256" key="1">
    <source>
        <dbReference type="ARBA" id="ARBA00009477"/>
    </source>
</evidence>
<protein>
    <submittedName>
        <fullName evidence="3">Glycosyl hydrolase family 18</fullName>
    </submittedName>
</protein>
<accession>A0ABQ5X9Q9</accession>
<dbReference type="Gene3D" id="2.40.30.170">
    <property type="match status" value="1"/>
</dbReference>
<dbReference type="GO" id="GO:0016787">
    <property type="term" value="F:hydrolase activity"/>
    <property type="evidence" value="ECO:0007669"/>
    <property type="project" value="UniProtKB-KW"/>
</dbReference>
<evidence type="ECO:0000313" key="4">
    <source>
        <dbReference type="Proteomes" id="UP001156627"/>
    </source>
</evidence>
<dbReference type="PANTHER" id="PTHR30469">
    <property type="entry name" value="MULTIDRUG RESISTANCE PROTEIN MDTA"/>
    <property type="match status" value="1"/>
</dbReference>
<dbReference type="RefSeq" id="WP_284330830.1">
    <property type="nucleotide sequence ID" value="NZ_BSOA01000006.1"/>
</dbReference>
<dbReference type="Gene3D" id="2.40.50.100">
    <property type="match status" value="1"/>
</dbReference>
<dbReference type="Pfam" id="PF25917">
    <property type="entry name" value="BSH_RND"/>
    <property type="match status" value="1"/>
</dbReference>
<evidence type="ECO:0000313" key="3">
    <source>
        <dbReference type="EMBL" id="GLQ87381.1"/>
    </source>
</evidence>
<dbReference type="Proteomes" id="UP001156627">
    <property type="component" value="Unassembled WGS sequence"/>
</dbReference>
<keyword evidence="4" id="KW-1185">Reference proteome</keyword>
<keyword evidence="3" id="KW-0378">Hydrolase</keyword>
<dbReference type="EMBL" id="BSOA01000006">
    <property type="protein sequence ID" value="GLQ87381.1"/>
    <property type="molecule type" value="Genomic_DNA"/>
</dbReference>
<dbReference type="InterPro" id="IPR058625">
    <property type="entry name" value="MdtA-like_BSH"/>
</dbReference>
<feature type="domain" description="Multidrug resistance protein MdtA-like barrel-sandwich hybrid" evidence="2">
    <location>
        <begin position="62"/>
        <end position="196"/>
    </location>
</feature>
<dbReference type="InterPro" id="IPR006143">
    <property type="entry name" value="RND_pump_MFP"/>
</dbReference>
<reference evidence="4" key="1">
    <citation type="journal article" date="2019" name="Int. J. Syst. Evol. Microbiol.">
        <title>The Global Catalogue of Microorganisms (GCM) 10K type strain sequencing project: providing services to taxonomists for standard genome sequencing and annotation.</title>
        <authorList>
            <consortium name="The Broad Institute Genomics Platform"/>
            <consortium name="The Broad Institute Genome Sequencing Center for Infectious Disease"/>
            <person name="Wu L."/>
            <person name="Ma J."/>
        </authorList>
    </citation>
    <scope>NUCLEOTIDE SEQUENCE [LARGE SCALE GENOMIC DNA]</scope>
    <source>
        <strain evidence="4">NBRC 111981</strain>
    </source>
</reference>